<gene>
    <name evidence="2" type="ORF">D9C73_017462</name>
</gene>
<evidence type="ECO:0000256" key="1">
    <source>
        <dbReference type="SAM" id="MobiDB-lite"/>
    </source>
</evidence>
<sequence>MQRHTNRRGYDEDFVDGRHLKLNNLKKKALRVDLEHKYLYKDSVIPAYPRPEFHVSHLNHDTNQDGLRGIRSDDGFKSPDKGSLLWWSLVVGPDEITSAERRLLETTYPDRTEEQAQMQQSFLGKFATSQAFQKTSRLGSYRFTFPLEEVLQAYSDQFCSGAKPEMRVFKTVLYKKEVMYAVLVHMPGDQRFSDLPLLPHNRKSVCAYKDGCYIWRSQAMCSEHRYELVLRPDEQQIEAEEVPWRQYYVWDNVAIALQVDEQVLTFDSNRLRENLKFCEKAKVITARPYEFENYEVAQTRVADLWPDNPSPLEKAEAEVEPGKTEQEENLTDSD</sequence>
<accession>A0A4U5V7J3</accession>
<proteinExistence type="predicted"/>
<dbReference type="AlphaFoldDB" id="A0A4U5V7J3"/>
<evidence type="ECO:0000313" key="2">
    <source>
        <dbReference type="EMBL" id="TKS83350.1"/>
    </source>
</evidence>
<dbReference type="STRING" id="240159.A0A4U5V7J3"/>
<organism evidence="2 3">
    <name type="scientific">Collichthys lucidus</name>
    <name type="common">Big head croaker</name>
    <name type="synonym">Sciaena lucida</name>
    <dbReference type="NCBI Taxonomy" id="240159"/>
    <lineage>
        <taxon>Eukaryota</taxon>
        <taxon>Metazoa</taxon>
        <taxon>Chordata</taxon>
        <taxon>Craniata</taxon>
        <taxon>Vertebrata</taxon>
        <taxon>Euteleostomi</taxon>
        <taxon>Actinopterygii</taxon>
        <taxon>Neopterygii</taxon>
        <taxon>Teleostei</taxon>
        <taxon>Neoteleostei</taxon>
        <taxon>Acanthomorphata</taxon>
        <taxon>Eupercaria</taxon>
        <taxon>Sciaenidae</taxon>
        <taxon>Collichthys</taxon>
    </lineage>
</organism>
<evidence type="ECO:0000313" key="3">
    <source>
        <dbReference type="Proteomes" id="UP000298787"/>
    </source>
</evidence>
<protein>
    <submittedName>
        <fullName evidence="2">Uncharacterized protein</fullName>
    </submittedName>
</protein>
<keyword evidence="3" id="KW-1185">Reference proteome</keyword>
<feature type="compositionally biased region" description="Basic and acidic residues" evidence="1">
    <location>
        <begin position="313"/>
        <end position="326"/>
    </location>
</feature>
<feature type="region of interest" description="Disordered" evidence="1">
    <location>
        <begin position="305"/>
        <end position="334"/>
    </location>
</feature>
<reference evidence="2 3" key="1">
    <citation type="submission" date="2019-01" db="EMBL/GenBank/DDBJ databases">
        <title>Genome Assembly of Collichthys lucidus.</title>
        <authorList>
            <person name="Cai M."/>
            <person name="Xiao S."/>
        </authorList>
    </citation>
    <scope>NUCLEOTIDE SEQUENCE [LARGE SCALE GENOMIC DNA]</scope>
    <source>
        <strain evidence="2">JT15FE1705JMU</strain>
        <tissue evidence="2">Muscle</tissue>
    </source>
</reference>
<dbReference type="EMBL" id="CM014092">
    <property type="protein sequence ID" value="TKS83350.1"/>
    <property type="molecule type" value="Genomic_DNA"/>
</dbReference>
<name>A0A4U5V7J3_COLLU</name>
<dbReference type="Proteomes" id="UP000298787">
    <property type="component" value="Chromosome 15"/>
</dbReference>